<name>A0A8H7V274_9FUNG</name>
<dbReference type="Proteomes" id="UP000650833">
    <property type="component" value="Unassembled WGS sequence"/>
</dbReference>
<dbReference type="AlphaFoldDB" id="A0A8H7V274"/>
<evidence type="ECO:0000313" key="1">
    <source>
        <dbReference type="EMBL" id="KAG2207441.1"/>
    </source>
</evidence>
<protein>
    <submittedName>
        <fullName evidence="1">Uncharacterized protein</fullName>
    </submittedName>
</protein>
<organism evidence="1 2">
    <name type="scientific">Mucor plumbeus</name>
    <dbReference type="NCBI Taxonomy" id="97098"/>
    <lineage>
        <taxon>Eukaryota</taxon>
        <taxon>Fungi</taxon>
        <taxon>Fungi incertae sedis</taxon>
        <taxon>Mucoromycota</taxon>
        <taxon>Mucoromycotina</taxon>
        <taxon>Mucoromycetes</taxon>
        <taxon>Mucorales</taxon>
        <taxon>Mucorineae</taxon>
        <taxon>Mucoraceae</taxon>
        <taxon>Mucor</taxon>
    </lineage>
</organism>
<sequence length="216" mass="24761">MSFTDNHDYGNFTTGSAHPHYKNIPLDLNVSPLEIYFRDMYLSSQHEDSNGQELFTDTTTTASSTESLTSYWKAEPILIPGATNPDEVRIHRRRKRKERLSRTVPNTMNDYAALLDSNNNNIRQGAFPPERATPGTQNDNRISERGKSAFTVGSLVDRPPVPWPVSITLPHDNSRNRHLRQQQNDRARNCIANDDNVFQFEDEKEEEDTIDMSFSF</sequence>
<comment type="caution">
    <text evidence="1">The sequence shown here is derived from an EMBL/GenBank/DDBJ whole genome shotgun (WGS) entry which is preliminary data.</text>
</comment>
<evidence type="ECO:0000313" key="2">
    <source>
        <dbReference type="Proteomes" id="UP000650833"/>
    </source>
</evidence>
<dbReference type="OrthoDB" id="2286793at2759"/>
<proteinExistence type="predicted"/>
<keyword evidence="2" id="KW-1185">Reference proteome</keyword>
<accession>A0A8H7V274</accession>
<dbReference type="EMBL" id="JAEPRC010000129">
    <property type="protein sequence ID" value="KAG2207441.1"/>
    <property type="molecule type" value="Genomic_DNA"/>
</dbReference>
<reference evidence="1" key="1">
    <citation type="submission" date="2020-12" db="EMBL/GenBank/DDBJ databases">
        <title>Metabolic potential, ecology and presence of endohyphal bacteria is reflected in genomic diversity of Mucoromycotina.</title>
        <authorList>
            <person name="Muszewska A."/>
            <person name="Okrasinska A."/>
            <person name="Steczkiewicz K."/>
            <person name="Drgas O."/>
            <person name="Orlowska M."/>
            <person name="Perlinska-Lenart U."/>
            <person name="Aleksandrzak-Piekarczyk T."/>
            <person name="Szatraj K."/>
            <person name="Zielenkiewicz U."/>
            <person name="Pilsyk S."/>
            <person name="Malc E."/>
            <person name="Mieczkowski P."/>
            <person name="Kruszewska J.S."/>
            <person name="Biernat P."/>
            <person name="Pawlowska J."/>
        </authorList>
    </citation>
    <scope>NUCLEOTIDE SEQUENCE</scope>
    <source>
        <strain evidence="1">CBS 226.32</strain>
    </source>
</reference>
<gene>
    <name evidence="1" type="ORF">INT46_001027</name>
</gene>